<proteinExistence type="predicted"/>
<feature type="coiled-coil region" evidence="1">
    <location>
        <begin position="46"/>
        <end position="81"/>
    </location>
</feature>
<name>A0A926QHT3_9BACL</name>
<accession>A0A926QHT3</accession>
<keyword evidence="1" id="KW-0175">Coiled coil</keyword>
<dbReference type="Proteomes" id="UP000650466">
    <property type="component" value="Unassembled WGS sequence"/>
</dbReference>
<gene>
    <name evidence="3" type="ORF">ICC18_07155</name>
</gene>
<keyword evidence="2" id="KW-1133">Transmembrane helix</keyword>
<protein>
    <submittedName>
        <fullName evidence="3">Uncharacterized protein</fullName>
    </submittedName>
</protein>
<organism evidence="3 4">
    <name type="scientific">Paenibacillus sedimenti</name>
    <dbReference type="NCBI Taxonomy" id="2770274"/>
    <lineage>
        <taxon>Bacteria</taxon>
        <taxon>Bacillati</taxon>
        <taxon>Bacillota</taxon>
        <taxon>Bacilli</taxon>
        <taxon>Bacillales</taxon>
        <taxon>Paenibacillaceae</taxon>
        <taxon>Paenibacillus</taxon>
    </lineage>
</organism>
<comment type="caution">
    <text evidence="3">The sequence shown here is derived from an EMBL/GenBank/DDBJ whole genome shotgun (WGS) entry which is preliminary data.</text>
</comment>
<reference evidence="3" key="1">
    <citation type="submission" date="2020-09" db="EMBL/GenBank/DDBJ databases">
        <title>Draft Genome Sequence of Paenibacillus sp. WST5.</title>
        <authorList>
            <person name="Bao Z."/>
        </authorList>
    </citation>
    <scope>NUCLEOTIDE SEQUENCE</scope>
    <source>
        <strain evidence="3">WST5</strain>
    </source>
</reference>
<evidence type="ECO:0000313" key="4">
    <source>
        <dbReference type="Proteomes" id="UP000650466"/>
    </source>
</evidence>
<dbReference type="AlphaFoldDB" id="A0A926QHT3"/>
<dbReference type="EMBL" id="JACVVD010000002">
    <property type="protein sequence ID" value="MBD0379886.1"/>
    <property type="molecule type" value="Genomic_DNA"/>
</dbReference>
<sequence>MGGFIVSLFLVVVGYVILYLIIKAAINNSEMSSFMQNEIRTIRNQNTKSNEELNKQFEEIKLLLNEQNQLLREQNTNASKEN</sequence>
<feature type="transmembrane region" description="Helical" evidence="2">
    <location>
        <begin position="6"/>
        <end position="26"/>
    </location>
</feature>
<evidence type="ECO:0000256" key="2">
    <source>
        <dbReference type="SAM" id="Phobius"/>
    </source>
</evidence>
<evidence type="ECO:0000256" key="1">
    <source>
        <dbReference type="SAM" id="Coils"/>
    </source>
</evidence>
<dbReference type="RefSeq" id="WP_188173667.1">
    <property type="nucleotide sequence ID" value="NZ_JACVVD010000002.1"/>
</dbReference>
<keyword evidence="2" id="KW-0472">Membrane</keyword>
<keyword evidence="4" id="KW-1185">Reference proteome</keyword>
<keyword evidence="2" id="KW-0812">Transmembrane</keyword>
<evidence type="ECO:0000313" key="3">
    <source>
        <dbReference type="EMBL" id="MBD0379886.1"/>
    </source>
</evidence>